<reference evidence="2 3" key="1">
    <citation type="submission" date="2022-05" db="EMBL/GenBank/DDBJ databases">
        <authorList>
            <consortium name="Genoscope - CEA"/>
            <person name="William W."/>
        </authorList>
    </citation>
    <scope>NUCLEOTIDE SEQUENCE [LARGE SCALE GENOMIC DNA]</scope>
</reference>
<comment type="caution">
    <text evidence="2">The sequence shown here is derived from an EMBL/GenBank/DDBJ whole genome shotgun (WGS) entry which is preliminary data.</text>
</comment>
<gene>
    <name evidence="2" type="ORF">PEVE_00019927</name>
</gene>
<feature type="compositionally biased region" description="Basic and acidic residues" evidence="1">
    <location>
        <begin position="143"/>
        <end position="165"/>
    </location>
</feature>
<evidence type="ECO:0000313" key="3">
    <source>
        <dbReference type="Proteomes" id="UP001159427"/>
    </source>
</evidence>
<organism evidence="2 3">
    <name type="scientific">Porites evermanni</name>
    <dbReference type="NCBI Taxonomy" id="104178"/>
    <lineage>
        <taxon>Eukaryota</taxon>
        <taxon>Metazoa</taxon>
        <taxon>Cnidaria</taxon>
        <taxon>Anthozoa</taxon>
        <taxon>Hexacorallia</taxon>
        <taxon>Scleractinia</taxon>
        <taxon>Fungiina</taxon>
        <taxon>Poritidae</taxon>
        <taxon>Porites</taxon>
    </lineage>
</organism>
<accession>A0ABN8SED0</accession>
<sequence>MNLMPELPTRWKRPAYALSLGDVPPGLWVLLDGVANFFTRTVNLEQQSQAVAQSTFLKARERMLCYLGFPKRYLGMELQPEVFLCVRLMEQYFNFLRCGAATISNHVSSLFYQVKFLHREHGPEFKDVPMIRQLRAQATILQKEGDREQPSSREELEAENRWLPW</sequence>
<dbReference type="EMBL" id="CALNXI010002682">
    <property type="protein sequence ID" value="CAH3189953.1"/>
    <property type="molecule type" value="Genomic_DNA"/>
</dbReference>
<proteinExistence type="predicted"/>
<evidence type="ECO:0000313" key="2">
    <source>
        <dbReference type="EMBL" id="CAH3189953.1"/>
    </source>
</evidence>
<name>A0ABN8SED0_9CNID</name>
<dbReference type="Proteomes" id="UP001159427">
    <property type="component" value="Unassembled WGS sequence"/>
</dbReference>
<evidence type="ECO:0000256" key="1">
    <source>
        <dbReference type="SAM" id="MobiDB-lite"/>
    </source>
</evidence>
<keyword evidence="3" id="KW-1185">Reference proteome</keyword>
<feature type="region of interest" description="Disordered" evidence="1">
    <location>
        <begin position="142"/>
        <end position="165"/>
    </location>
</feature>
<protein>
    <submittedName>
        <fullName evidence="2">Uncharacterized protein</fullName>
    </submittedName>
</protein>